<name>A0A382P553_9ZZZZ</name>
<keyword evidence="1" id="KW-0812">Transmembrane</keyword>
<dbReference type="EMBL" id="UINC01104976">
    <property type="protein sequence ID" value="SVC68544.1"/>
    <property type="molecule type" value="Genomic_DNA"/>
</dbReference>
<evidence type="ECO:0000256" key="1">
    <source>
        <dbReference type="SAM" id="Phobius"/>
    </source>
</evidence>
<protein>
    <submittedName>
        <fullName evidence="2">Uncharacterized protein</fullName>
    </submittedName>
</protein>
<feature type="transmembrane region" description="Helical" evidence="1">
    <location>
        <begin position="20"/>
        <end position="40"/>
    </location>
</feature>
<feature type="non-terminal residue" evidence="2">
    <location>
        <position position="41"/>
    </location>
</feature>
<gene>
    <name evidence="2" type="ORF">METZ01_LOCUS321398</name>
</gene>
<sequence length="41" mass="4598">MRLFSNANYPFIERRRVAYVFSALLILVGVVAMVLNVLAIG</sequence>
<keyword evidence="1" id="KW-1133">Transmembrane helix</keyword>
<organism evidence="2">
    <name type="scientific">marine metagenome</name>
    <dbReference type="NCBI Taxonomy" id="408172"/>
    <lineage>
        <taxon>unclassified sequences</taxon>
        <taxon>metagenomes</taxon>
        <taxon>ecological metagenomes</taxon>
    </lineage>
</organism>
<reference evidence="2" key="1">
    <citation type="submission" date="2018-05" db="EMBL/GenBank/DDBJ databases">
        <authorList>
            <person name="Lanie J.A."/>
            <person name="Ng W.-L."/>
            <person name="Kazmierczak K.M."/>
            <person name="Andrzejewski T.M."/>
            <person name="Davidsen T.M."/>
            <person name="Wayne K.J."/>
            <person name="Tettelin H."/>
            <person name="Glass J.I."/>
            <person name="Rusch D."/>
            <person name="Podicherti R."/>
            <person name="Tsui H.-C.T."/>
            <person name="Winkler M.E."/>
        </authorList>
    </citation>
    <scope>NUCLEOTIDE SEQUENCE</scope>
</reference>
<accession>A0A382P553</accession>
<keyword evidence="1" id="KW-0472">Membrane</keyword>
<evidence type="ECO:0000313" key="2">
    <source>
        <dbReference type="EMBL" id="SVC68544.1"/>
    </source>
</evidence>
<proteinExistence type="predicted"/>
<dbReference type="AlphaFoldDB" id="A0A382P553"/>